<name>A0A7G6X8D4_9ACTN</name>
<keyword evidence="3" id="KW-1185">Reference proteome</keyword>
<dbReference type="Proteomes" id="UP000515563">
    <property type="component" value="Chromosome"/>
</dbReference>
<gene>
    <name evidence="2" type="ORF">F1D05_37115</name>
</gene>
<evidence type="ECO:0008006" key="4">
    <source>
        <dbReference type="Google" id="ProtNLM"/>
    </source>
</evidence>
<evidence type="ECO:0000313" key="2">
    <source>
        <dbReference type="EMBL" id="QNE22499.1"/>
    </source>
</evidence>
<dbReference type="RefSeq" id="WP_185444908.1">
    <property type="nucleotide sequence ID" value="NZ_CP043661.1"/>
</dbReference>
<organism evidence="2 3">
    <name type="scientific">Kribbella qitaiheensis</name>
    <dbReference type="NCBI Taxonomy" id="1544730"/>
    <lineage>
        <taxon>Bacteria</taxon>
        <taxon>Bacillati</taxon>
        <taxon>Actinomycetota</taxon>
        <taxon>Actinomycetes</taxon>
        <taxon>Propionibacteriales</taxon>
        <taxon>Kribbellaceae</taxon>
        <taxon>Kribbella</taxon>
    </lineage>
</organism>
<evidence type="ECO:0000313" key="3">
    <source>
        <dbReference type="Proteomes" id="UP000515563"/>
    </source>
</evidence>
<dbReference type="Gene3D" id="2.50.20.20">
    <property type="match status" value="1"/>
</dbReference>
<feature type="chain" id="PRO_5038583912" description="LppX_LprAFG lipoprotein" evidence="1">
    <location>
        <begin position="19"/>
        <end position="254"/>
    </location>
</feature>
<sequence>MKRIMMPLAATGAVALLAACGNTPAPGTDAAGASGPSVVAATTLSQADLGPKVQAALAKKGTFRVVSKTTGEDPGTLTADVKLGGATPEFVVNADGTTVMGVGGRLYGQGEGISDGAQWVKYDAKKKGLDALSGVVIQLIAWQAQPQQFLGATPYATKFTSAPGPDVDGVHTTLYDVTIDLEKAAQAKAFGNFITAESLAQEKTKTLSAKVLLDGDSLPRKIDYTFGAEGGSSVFSKFGDSVIIAAPPIDQVAK</sequence>
<reference evidence="3" key="1">
    <citation type="submission" date="2019-09" db="EMBL/GenBank/DDBJ databases">
        <title>Antimicrobial potential of Antarctic Bacteria.</title>
        <authorList>
            <person name="Benaud N."/>
            <person name="Edwards R.J."/>
            <person name="Ferrari B.C."/>
        </authorList>
    </citation>
    <scope>NUCLEOTIDE SEQUENCE [LARGE SCALE GENOMIC DNA]</scope>
    <source>
        <strain evidence="3">SPB151</strain>
    </source>
</reference>
<feature type="signal peptide" evidence="1">
    <location>
        <begin position="1"/>
        <end position="18"/>
    </location>
</feature>
<proteinExistence type="predicted"/>
<reference evidence="2 3" key="2">
    <citation type="journal article" date="2020" name="Microbiol. Resour. Announc.">
        <title>Antarctic desert soil bacteria exhibit high novel natural product potential, evaluated through long-read genome sequencing and comparative genomics.</title>
        <authorList>
            <person name="Benaud N."/>
            <person name="Edwards R.J."/>
            <person name="Amos T.G."/>
            <person name="D'Agostino P.M."/>
            <person name="Gutierrez-Chavez C."/>
            <person name="Montgomery K."/>
            <person name="Nicetic I."/>
            <person name="Ferrari B.C."/>
        </authorList>
    </citation>
    <scope>NUCLEOTIDE SEQUENCE [LARGE SCALE GENOMIC DNA]</scope>
    <source>
        <strain evidence="2 3">SPB151</strain>
    </source>
</reference>
<accession>A0A7G6X8D4</accession>
<keyword evidence="1" id="KW-0732">Signal</keyword>
<protein>
    <recommendedName>
        <fullName evidence="4">LppX_LprAFG lipoprotein</fullName>
    </recommendedName>
</protein>
<evidence type="ECO:0000256" key="1">
    <source>
        <dbReference type="SAM" id="SignalP"/>
    </source>
</evidence>
<dbReference type="KEGG" id="kqi:F1D05_37115"/>
<dbReference type="EMBL" id="CP043661">
    <property type="protein sequence ID" value="QNE22499.1"/>
    <property type="molecule type" value="Genomic_DNA"/>
</dbReference>
<dbReference type="AlphaFoldDB" id="A0A7G6X8D4"/>
<dbReference type="PROSITE" id="PS51257">
    <property type="entry name" value="PROKAR_LIPOPROTEIN"/>
    <property type="match status" value="1"/>
</dbReference>